<dbReference type="SUPFAM" id="SSF53335">
    <property type="entry name" value="S-adenosyl-L-methionine-dependent methyltransferases"/>
    <property type="match status" value="1"/>
</dbReference>
<dbReference type="Gene3D" id="3.40.50.150">
    <property type="entry name" value="Vaccinia Virus protein VP39"/>
    <property type="match status" value="1"/>
</dbReference>
<dbReference type="STRING" id="196109.A0A136J1J8"/>
<dbReference type="CDD" id="cd02440">
    <property type="entry name" value="AdoMet_MTases"/>
    <property type="match status" value="1"/>
</dbReference>
<dbReference type="PANTHER" id="PTHR45036">
    <property type="entry name" value="METHYLTRANSFERASE LIKE 7B"/>
    <property type="match status" value="1"/>
</dbReference>
<evidence type="ECO:0000313" key="1">
    <source>
        <dbReference type="EMBL" id="KXJ90954.1"/>
    </source>
</evidence>
<reference evidence="2" key="1">
    <citation type="submission" date="2016-02" db="EMBL/GenBank/DDBJ databases">
        <title>Draft genome sequence of Microdochium bolleyi, a fungal endophyte of beachgrass.</title>
        <authorList>
            <consortium name="DOE Joint Genome Institute"/>
            <person name="David A.S."/>
            <person name="May G."/>
            <person name="Haridas S."/>
            <person name="Lim J."/>
            <person name="Wang M."/>
            <person name="Labutti K."/>
            <person name="Lipzen A."/>
            <person name="Barry K."/>
            <person name="Grigoriev I.V."/>
        </authorList>
    </citation>
    <scope>NUCLEOTIDE SEQUENCE [LARGE SCALE GENOMIC DNA]</scope>
    <source>
        <strain evidence="2">J235TASD1</strain>
    </source>
</reference>
<dbReference type="GO" id="GO:0032259">
    <property type="term" value="P:methylation"/>
    <property type="evidence" value="ECO:0007669"/>
    <property type="project" value="UniProtKB-KW"/>
</dbReference>
<sequence length="301" mass="33358">MTTPISEVFWGLVGPFLFMWLAAKALPRTIAALVREGDFATLLSPRRLQDAWFGTFWARTGPEVKVNASTKVLPLLDGRVVAGKLLDEPAVLGLEGVCLEIGAGAGYWVDIFSNKHMRGTAAPAGGHGAKQQQQMGRTKAVTRVYGVEPNPNQHVKLRQHIAAAGLEGVYEIVPVGIEDLGNPKKWDGRIGKESVDCIVTVLCLCSIPEPERHIRELYGYLKPGGRWYFYEHVQCSVAWYMKAYQRFVNLFWPQFLGGCQLCRPTGTYLREAGAWQSADIAVPFDAQWHNVVPHVIGVLTK</sequence>
<dbReference type="InterPro" id="IPR052356">
    <property type="entry name" value="Thiol_S-MT"/>
</dbReference>
<evidence type="ECO:0000313" key="2">
    <source>
        <dbReference type="Proteomes" id="UP000070501"/>
    </source>
</evidence>
<accession>A0A136J1J8</accession>
<dbReference type="AlphaFoldDB" id="A0A136J1J8"/>
<keyword evidence="1" id="KW-0489">Methyltransferase</keyword>
<dbReference type="OrthoDB" id="540004at2759"/>
<dbReference type="Pfam" id="PF13489">
    <property type="entry name" value="Methyltransf_23"/>
    <property type="match status" value="1"/>
</dbReference>
<dbReference type="PANTHER" id="PTHR45036:SF1">
    <property type="entry name" value="METHYLTRANSFERASE LIKE 7A"/>
    <property type="match status" value="1"/>
</dbReference>
<dbReference type="InterPro" id="IPR029063">
    <property type="entry name" value="SAM-dependent_MTases_sf"/>
</dbReference>
<dbReference type="Proteomes" id="UP000070501">
    <property type="component" value="Unassembled WGS sequence"/>
</dbReference>
<gene>
    <name evidence="1" type="ORF">Micbo1qcDRAFT_147994</name>
</gene>
<name>A0A136J1J8_9PEZI</name>
<keyword evidence="1" id="KW-0808">Transferase</keyword>
<dbReference type="GO" id="GO:0008168">
    <property type="term" value="F:methyltransferase activity"/>
    <property type="evidence" value="ECO:0007669"/>
    <property type="project" value="UniProtKB-KW"/>
</dbReference>
<dbReference type="InParanoid" id="A0A136J1J8"/>
<keyword evidence="2" id="KW-1185">Reference proteome</keyword>
<protein>
    <submittedName>
        <fullName evidence="1">Methyltransferase</fullName>
    </submittedName>
</protein>
<dbReference type="EMBL" id="KQ964251">
    <property type="protein sequence ID" value="KXJ90954.1"/>
    <property type="molecule type" value="Genomic_DNA"/>
</dbReference>
<organism evidence="1 2">
    <name type="scientific">Microdochium bolleyi</name>
    <dbReference type="NCBI Taxonomy" id="196109"/>
    <lineage>
        <taxon>Eukaryota</taxon>
        <taxon>Fungi</taxon>
        <taxon>Dikarya</taxon>
        <taxon>Ascomycota</taxon>
        <taxon>Pezizomycotina</taxon>
        <taxon>Sordariomycetes</taxon>
        <taxon>Xylariomycetidae</taxon>
        <taxon>Xylariales</taxon>
        <taxon>Microdochiaceae</taxon>
        <taxon>Microdochium</taxon>
    </lineage>
</organism>
<proteinExistence type="predicted"/>